<accession>A0A915L8K6</accession>
<reference evidence="12" key="1">
    <citation type="submission" date="2022-11" db="UniProtKB">
        <authorList>
            <consortium name="WormBaseParasite"/>
        </authorList>
    </citation>
    <scope>IDENTIFICATION</scope>
</reference>
<evidence type="ECO:0000313" key="12">
    <source>
        <dbReference type="WBParaSite" id="nRc.2.0.1.t47374-RA"/>
    </source>
</evidence>
<proteinExistence type="inferred from homology"/>
<keyword evidence="5" id="KW-0687">Ribonucleoprotein</keyword>
<dbReference type="GO" id="GO:0005840">
    <property type="term" value="C:ribosome"/>
    <property type="evidence" value="ECO:0007669"/>
    <property type="project" value="UniProtKB-KW"/>
</dbReference>
<dbReference type="PANTHER" id="PTHR28554:SF1">
    <property type="entry name" value="LARGE RIBOSOMAL SUBUNIT PROTEIN ML45"/>
    <property type="match status" value="1"/>
</dbReference>
<dbReference type="SUPFAM" id="SSF54427">
    <property type="entry name" value="NTF2-like"/>
    <property type="match status" value="1"/>
</dbReference>
<dbReference type="GO" id="GO:0005739">
    <property type="term" value="C:mitochondrion"/>
    <property type="evidence" value="ECO:0007669"/>
    <property type="project" value="UniProtKB-SubCell"/>
</dbReference>
<keyword evidence="3" id="KW-0689">Ribosomal protein</keyword>
<keyword evidence="11" id="KW-1185">Reference proteome</keyword>
<evidence type="ECO:0000256" key="3">
    <source>
        <dbReference type="ARBA" id="ARBA00022980"/>
    </source>
</evidence>
<protein>
    <recommendedName>
        <fullName evidence="7">Large ribosomal subunit protein mL45</fullName>
    </recommendedName>
    <alternativeName>
        <fullName evidence="8">39S ribosomal protein L45, mitochondrial</fullName>
    </alternativeName>
</protein>
<dbReference type="InterPro" id="IPR007379">
    <property type="entry name" value="Tim44-like_dom"/>
</dbReference>
<dbReference type="PANTHER" id="PTHR28554">
    <property type="entry name" value="39S RIBOSOMAL PROTEIN L45, MITOCHONDRIAL"/>
    <property type="match status" value="1"/>
</dbReference>
<evidence type="ECO:0000256" key="6">
    <source>
        <dbReference type="ARBA" id="ARBA00038073"/>
    </source>
</evidence>
<dbReference type="SMART" id="SM00978">
    <property type="entry name" value="Tim44"/>
    <property type="match status" value="1"/>
</dbReference>
<comment type="similarity">
    <text evidence="6">Belongs to the mitochondrion-specific ribosomal protein mL45 family.</text>
</comment>
<evidence type="ECO:0000259" key="10">
    <source>
        <dbReference type="SMART" id="SM00978"/>
    </source>
</evidence>
<evidence type="ECO:0000313" key="11">
    <source>
        <dbReference type="Proteomes" id="UP000887565"/>
    </source>
</evidence>
<feature type="domain" description="Tim44-like" evidence="10">
    <location>
        <begin position="58"/>
        <end position="205"/>
    </location>
</feature>
<evidence type="ECO:0000256" key="8">
    <source>
        <dbReference type="ARBA" id="ARBA00043031"/>
    </source>
</evidence>
<dbReference type="InterPro" id="IPR051975">
    <property type="entry name" value="mtLSU_mL45"/>
</dbReference>
<comment type="subcellular location">
    <subcellularLocation>
        <location evidence="1">Mitochondrion</location>
    </subcellularLocation>
</comment>
<organism evidence="11 12">
    <name type="scientific">Romanomermis culicivorax</name>
    <name type="common">Nematode worm</name>
    <dbReference type="NCBI Taxonomy" id="13658"/>
    <lineage>
        <taxon>Eukaryota</taxon>
        <taxon>Metazoa</taxon>
        <taxon>Ecdysozoa</taxon>
        <taxon>Nematoda</taxon>
        <taxon>Enoplea</taxon>
        <taxon>Dorylaimia</taxon>
        <taxon>Mermithida</taxon>
        <taxon>Mermithoidea</taxon>
        <taxon>Mermithidae</taxon>
        <taxon>Romanomermis</taxon>
    </lineage>
</organism>
<evidence type="ECO:0000256" key="4">
    <source>
        <dbReference type="ARBA" id="ARBA00023128"/>
    </source>
</evidence>
<evidence type="ECO:0000256" key="5">
    <source>
        <dbReference type="ARBA" id="ARBA00023274"/>
    </source>
</evidence>
<evidence type="ECO:0000256" key="2">
    <source>
        <dbReference type="ARBA" id="ARBA00022946"/>
    </source>
</evidence>
<dbReference type="Gene3D" id="3.10.450.240">
    <property type="match status" value="1"/>
</dbReference>
<name>A0A915L8K6_ROMCU</name>
<keyword evidence="4" id="KW-0496">Mitochondrion</keyword>
<dbReference type="InterPro" id="IPR032710">
    <property type="entry name" value="NTF2-like_dom_sf"/>
</dbReference>
<evidence type="ECO:0000256" key="1">
    <source>
        <dbReference type="ARBA" id="ARBA00004173"/>
    </source>
</evidence>
<dbReference type="Proteomes" id="UP000887565">
    <property type="component" value="Unplaced"/>
</dbReference>
<keyword evidence="2" id="KW-0809">Transit peptide</keyword>
<evidence type="ECO:0000256" key="7">
    <source>
        <dbReference type="ARBA" id="ARBA00039448"/>
    </source>
</evidence>
<sequence length="265" mass="30446">MNSIGLAKCDALMDVYKPPENDGSFSQIMSGEKGVKGALKSKAEDVRSSAVSIAARRWSKALKKMKQADPTFEVETFGEKALEIYAQAHKALENREEERLHDLVTEYAFPNMWSELKNKTLKWEYVRSLEPPKVVHLRCGGETEDMTFGQATVRFHSQQKLAIYDQFGRLYFGDGNAIRDVLEYVVFENFLASEYGTWRLHAKILSKKSEAPPGIVKTFRKRDDQKSDKELVYKYSTKFDERTMDDEQTQQEQESISDEKNTKNA</sequence>
<dbReference type="GO" id="GO:1990904">
    <property type="term" value="C:ribonucleoprotein complex"/>
    <property type="evidence" value="ECO:0007669"/>
    <property type="project" value="UniProtKB-KW"/>
</dbReference>
<feature type="region of interest" description="Disordered" evidence="9">
    <location>
        <begin position="242"/>
        <end position="265"/>
    </location>
</feature>
<dbReference type="Pfam" id="PF04280">
    <property type="entry name" value="Tim44"/>
    <property type="match status" value="1"/>
</dbReference>
<dbReference type="WBParaSite" id="nRc.2.0.1.t47374-RA">
    <property type="protein sequence ID" value="nRc.2.0.1.t47374-RA"/>
    <property type="gene ID" value="nRc.2.0.1.g47374"/>
</dbReference>
<dbReference type="AlphaFoldDB" id="A0A915L8K6"/>
<evidence type="ECO:0000256" key="9">
    <source>
        <dbReference type="SAM" id="MobiDB-lite"/>
    </source>
</evidence>